<keyword evidence="7 17" id="KW-0812">Transmembrane</keyword>
<comment type="similarity">
    <text evidence="4">Belongs to the MAPEG family.</text>
</comment>
<evidence type="ECO:0000256" key="7">
    <source>
        <dbReference type="ARBA" id="ARBA00022692"/>
    </source>
</evidence>
<dbReference type="GO" id="GO:0005741">
    <property type="term" value="C:mitochondrial outer membrane"/>
    <property type="evidence" value="ECO:0007669"/>
    <property type="project" value="UniProtKB-SubCell"/>
</dbReference>
<evidence type="ECO:0000256" key="12">
    <source>
        <dbReference type="ARBA" id="ARBA00023128"/>
    </source>
</evidence>
<evidence type="ECO:0000313" key="19">
    <source>
        <dbReference type="RefSeq" id="XP_030753444.1"/>
    </source>
</evidence>
<dbReference type="GO" id="GO:0004364">
    <property type="term" value="F:glutathione transferase activity"/>
    <property type="evidence" value="ECO:0007669"/>
    <property type="project" value="UniProtKB-EC"/>
</dbReference>
<dbReference type="PANTHER" id="PTHR10689">
    <property type="entry name" value="MICROSOMAL GLUTATHIONE S-TRANSFERASE 1"/>
    <property type="match status" value="1"/>
</dbReference>
<evidence type="ECO:0000256" key="6">
    <source>
        <dbReference type="ARBA" id="ARBA00022679"/>
    </source>
</evidence>
<feature type="transmembrane region" description="Helical" evidence="17">
    <location>
        <begin position="129"/>
        <end position="156"/>
    </location>
</feature>
<dbReference type="RefSeq" id="XP_030753444.1">
    <property type="nucleotide sequence ID" value="XM_030897584.1"/>
</dbReference>
<evidence type="ECO:0000256" key="17">
    <source>
        <dbReference type="SAM" id="Phobius"/>
    </source>
</evidence>
<dbReference type="AlphaFoldDB" id="A0A6J2XS42"/>
<evidence type="ECO:0000256" key="2">
    <source>
        <dbReference type="ARBA" id="ARBA00004294"/>
    </source>
</evidence>
<dbReference type="Pfam" id="PF01124">
    <property type="entry name" value="MAPEG"/>
    <property type="match status" value="1"/>
</dbReference>
<comment type="function">
    <text evidence="1">Conjugation of reduced glutathione to a wide number of exogenous and endogenous hydrophobic electrophiles.</text>
</comment>
<comment type="subcellular location">
    <subcellularLocation>
        <location evidence="3">Endoplasmic reticulum membrane</location>
        <topology evidence="3">Multi-pass membrane protein</topology>
    </subcellularLocation>
    <subcellularLocation>
        <location evidence="2">Mitochondrion outer membrane</location>
    </subcellularLocation>
</comment>
<dbReference type="InterPro" id="IPR040162">
    <property type="entry name" value="MGST1-like"/>
</dbReference>
<dbReference type="KEGG" id="soy:115880371"/>
<evidence type="ECO:0000256" key="3">
    <source>
        <dbReference type="ARBA" id="ARBA00004477"/>
    </source>
</evidence>
<evidence type="ECO:0000256" key="15">
    <source>
        <dbReference type="ARBA" id="ARBA00039397"/>
    </source>
</evidence>
<keyword evidence="9" id="KW-0256">Endoplasmic reticulum</keyword>
<feature type="transmembrane region" description="Helical" evidence="17">
    <location>
        <begin position="15"/>
        <end position="38"/>
    </location>
</feature>
<keyword evidence="8" id="KW-1000">Mitochondrion outer membrane</keyword>
<evidence type="ECO:0000256" key="13">
    <source>
        <dbReference type="ARBA" id="ARBA00023136"/>
    </source>
</evidence>
<evidence type="ECO:0000256" key="8">
    <source>
        <dbReference type="ARBA" id="ARBA00022787"/>
    </source>
</evidence>
<organism evidence="18 19">
    <name type="scientific">Sitophilus oryzae</name>
    <name type="common">Rice weevil</name>
    <name type="synonym">Curculio oryzae</name>
    <dbReference type="NCBI Taxonomy" id="7048"/>
    <lineage>
        <taxon>Eukaryota</taxon>
        <taxon>Metazoa</taxon>
        <taxon>Ecdysozoa</taxon>
        <taxon>Arthropoda</taxon>
        <taxon>Hexapoda</taxon>
        <taxon>Insecta</taxon>
        <taxon>Pterygota</taxon>
        <taxon>Neoptera</taxon>
        <taxon>Endopterygota</taxon>
        <taxon>Coleoptera</taxon>
        <taxon>Polyphaga</taxon>
        <taxon>Cucujiformia</taxon>
        <taxon>Curculionidae</taxon>
        <taxon>Dryophthorinae</taxon>
        <taxon>Sitophilus</taxon>
    </lineage>
</organism>
<feature type="transmembrane region" description="Helical" evidence="17">
    <location>
        <begin position="76"/>
        <end position="95"/>
    </location>
</feature>
<dbReference type="InterPro" id="IPR023352">
    <property type="entry name" value="MAPEG-like_dom_sf"/>
</dbReference>
<keyword evidence="13 17" id="KW-0472">Membrane</keyword>
<keyword evidence="6" id="KW-0808">Transferase</keyword>
<dbReference type="Proteomes" id="UP000504635">
    <property type="component" value="Unplaced"/>
</dbReference>
<keyword evidence="18" id="KW-1185">Reference proteome</keyword>
<evidence type="ECO:0000256" key="11">
    <source>
        <dbReference type="ARBA" id="ARBA00022990"/>
    </source>
</evidence>
<dbReference type="SUPFAM" id="SSF161084">
    <property type="entry name" value="MAPEG domain-like"/>
    <property type="match status" value="1"/>
</dbReference>
<gene>
    <name evidence="19" type="primary">LOC115880371</name>
</gene>
<evidence type="ECO:0000256" key="10">
    <source>
        <dbReference type="ARBA" id="ARBA00022989"/>
    </source>
</evidence>
<sequence length="157" mass="17755">MNNNTVILSLENPTFSTYLIVSSLLVLKMMGLIVLTIYHRITKKIFISEEDTAMSGGTVGSDQDIDRVKRALQNDLENIPAFLAISLAYLWVPVPDWAVHILYYAFLILRSLHSFVYAVYVIPQPTRALCFVLSFAILGYMCSHVFVYAFSVGYFAK</sequence>
<accession>A0A6J2XS42</accession>
<dbReference type="GO" id="GO:0005789">
    <property type="term" value="C:endoplasmic reticulum membrane"/>
    <property type="evidence" value="ECO:0007669"/>
    <property type="project" value="UniProtKB-SubCell"/>
</dbReference>
<feature type="transmembrane region" description="Helical" evidence="17">
    <location>
        <begin position="101"/>
        <end position="122"/>
    </location>
</feature>
<evidence type="ECO:0000256" key="14">
    <source>
        <dbReference type="ARBA" id="ARBA00038540"/>
    </source>
</evidence>
<keyword evidence="10 17" id="KW-1133">Transmembrane helix</keyword>
<proteinExistence type="inferred from homology"/>
<comment type="subunit">
    <text evidence="14">Homotrimer; The trimer binds only one molecule of glutathione.</text>
</comment>
<dbReference type="Gene3D" id="1.20.120.550">
    <property type="entry name" value="Membrane associated eicosanoid/glutathione metabolism-like domain"/>
    <property type="match status" value="1"/>
</dbReference>
<comment type="catalytic activity">
    <reaction evidence="16">
        <text>RX + glutathione = an S-substituted glutathione + a halide anion + H(+)</text>
        <dbReference type="Rhea" id="RHEA:16437"/>
        <dbReference type="ChEBI" id="CHEBI:15378"/>
        <dbReference type="ChEBI" id="CHEBI:16042"/>
        <dbReference type="ChEBI" id="CHEBI:17792"/>
        <dbReference type="ChEBI" id="CHEBI:57925"/>
        <dbReference type="ChEBI" id="CHEBI:90779"/>
        <dbReference type="EC" id="2.5.1.18"/>
    </reaction>
    <physiologicalReaction direction="left-to-right" evidence="16">
        <dbReference type="Rhea" id="RHEA:16438"/>
    </physiologicalReaction>
</comment>
<evidence type="ECO:0000256" key="16">
    <source>
        <dbReference type="ARBA" id="ARBA00049385"/>
    </source>
</evidence>
<evidence type="ECO:0000256" key="1">
    <source>
        <dbReference type="ARBA" id="ARBA00003701"/>
    </source>
</evidence>
<keyword evidence="11" id="KW-0007">Acetylation</keyword>
<evidence type="ECO:0000256" key="4">
    <source>
        <dbReference type="ARBA" id="ARBA00010459"/>
    </source>
</evidence>
<keyword evidence="12" id="KW-0496">Mitochondrion</keyword>
<dbReference type="OrthoDB" id="193139at2759"/>
<protein>
    <recommendedName>
        <fullName evidence="15">Microsomal glutathione S-transferase 1</fullName>
        <ecNumber evidence="5">2.5.1.18</ecNumber>
    </recommendedName>
</protein>
<evidence type="ECO:0000256" key="5">
    <source>
        <dbReference type="ARBA" id="ARBA00012452"/>
    </source>
</evidence>
<name>A0A6J2XS42_SITOR</name>
<dbReference type="PANTHER" id="PTHR10689:SF6">
    <property type="entry name" value="MICROSOMAL GLUTATHIONE S-TRANSFERASE 1"/>
    <property type="match status" value="1"/>
</dbReference>
<evidence type="ECO:0000256" key="9">
    <source>
        <dbReference type="ARBA" id="ARBA00022824"/>
    </source>
</evidence>
<dbReference type="GeneID" id="115880371"/>
<dbReference type="InterPro" id="IPR001129">
    <property type="entry name" value="Membr-assoc_MAPEG"/>
</dbReference>
<dbReference type="InParanoid" id="A0A6J2XS42"/>
<dbReference type="EC" id="2.5.1.18" evidence="5"/>
<reference evidence="19" key="1">
    <citation type="submission" date="2025-08" db="UniProtKB">
        <authorList>
            <consortium name="RefSeq"/>
        </authorList>
    </citation>
    <scope>IDENTIFICATION</scope>
    <source>
        <tissue evidence="19">Gonads</tissue>
    </source>
</reference>
<evidence type="ECO:0000313" key="18">
    <source>
        <dbReference type="Proteomes" id="UP000504635"/>
    </source>
</evidence>